<keyword evidence="3" id="KW-0378">Hydrolase</keyword>
<gene>
    <name evidence="6" type="ORF">BDK92_1320</name>
</gene>
<dbReference type="InterPro" id="IPR002502">
    <property type="entry name" value="Amidase_domain"/>
</dbReference>
<proteinExistence type="predicted"/>
<dbReference type="EMBL" id="RBKT01000001">
    <property type="protein sequence ID" value="RKR87048.1"/>
    <property type="molecule type" value="Genomic_DNA"/>
</dbReference>
<dbReference type="GO" id="GO:0009254">
    <property type="term" value="P:peptidoglycan turnover"/>
    <property type="evidence" value="ECO:0007669"/>
    <property type="project" value="TreeGrafter"/>
</dbReference>
<dbReference type="AlphaFoldDB" id="A0A495JEU6"/>
<comment type="catalytic activity">
    <reaction evidence="1">
        <text>Hydrolyzes the link between N-acetylmuramoyl residues and L-amino acid residues in certain cell-wall glycopeptides.</text>
        <dbReference type="EC" id="3.5.1.28"/>
    </reaction>
</comment>
<keyword evidence="4" id="KW-0961">Cell wall biogenesis/degradation</keyword>
<dbReference type="SUPFAM" id="SSF55846">
    <property type="entry name" value="N-acetylmuramoyl-L-alanine amidase-like"/>
    <property type="match status" value="1"/>
</dbReference>
<dbReference type="InterPro" id="IPR036505">
    <property type="entry name" value="Amidase/PGRP_sf"/>
</dbReference>
<protein>
    <recommendedName>
        <fullName evidence="2">N-acetylmuramoyl-L-alanine amidase</fullName>
        <ecNumber evidence="2">3.5.1.28</ecNumber>
    </recommendedName>
</protein>
<dbReference type="EC" id="3.5.1.28" evidence="2"/>
<accession>A0A495JEU6</accession>
<comment type="caution">
    <text evidence="6">The sequence shown here is derived from an EMBL/GenBank/DDBJ whole genome shotgun (WGS) entry which is preliminary data.</text>
</comment>
<evidence type="ECO:0000259" key="5">
    <source>
        <dbReference type="SMART" id="SM00644"/>
    </source>
</evidence>
<dbReference type="GO" id="GO:0071555">
    <property type="term" value="P:cell wall organization"/>
    <property type="evidence" value="ECO:0007669"/>
    <property type="project" value="UniProtKB-KW"/>
</dbReference>
<dbReference type="Gene3D" id="3.40.80.10">
    <property type="entry name" value="Peptidoglycan recognition protein-like"/>
    <property type="match status" value="1"/>
</dbReference>
<evidence type="ECO:0000313" key="6">
    <source>
        <dbReference type="EMBL" id="RKR87048.1"/>
    </source>
</evidence>
<keyword evidence="7" id="KW-1185">Reference proteome</keyword>
<dbReference type="InterPro" id="IPR051206">
    <property type="entry name" value="NAMLAA_amidase_2"/>
</dbReference>
<dbReference type="PANTHER" id="PTHR30417">
    <property type="entry name" value="N-ACETYLMURAMOYL-L-ALANINE AMIDASE AMID"/>
    <property type="match status" value="1"/>
</dbReference>
<dbReference type="PANTHER" id="PTHR30417:SF1">
    <property type="entry name" value="N-ACETYLMURAMOYL-L-ALANINE AMIDASE AMID"/>
    <property type="match status" value="1"/>
</dbReference>
<dbReference type="SMART" id="SM00644">
    <property type="entry name" value="Ami_2"/>
    <property type="match status" value="1"/>
</dbReference>
<sequence>MSIHSGLRRADRENSMALWTDLATWRGPTVNSGDGDRNGNEATDRMVEHRGIVLHIAEGYFEGTIAWQKNPSARVSSHFVIAKDGRIAQMVDTDIRSWAQRSGNPTWLSVENEGFVPGALTAQQIEANARLLVRANQIYDIPLQIATSPSGRGLGHHSMGAENGVNWGHPQCPGPAIIAQKPDIVARALELAGEDSATPVPVPERPRHRWIIDD</sequence>
<dbReference type="GO" id="GO:0008745">
    <property type="term" value="F:N-acetylmuramoyl-L-alanine amidase activity"/>
    <property type="evidence" value="ECO:0007669"/>
    <property type="project" value="UniProtKB-EC"/>
</dbReference>
<dbReference type="CDD" id="cd06583">
    <property type="entry name" value="PGRP"/>
    <property type="match status" value="1"/>
</dbReference>
<organism evidence="6 7">
    <name type="scientific">Micromonospora pisi</name>
    <dbReference type="NCBI Taxonomy" id="589240"/>
    <lineage>
        <taxon>Bacteria</taxon>
        <taxon>Bacillati</taxon>
        <taxon>Actinomycetota</taxon>
        <taxon>Actinomycetes</taxon>
        <taxon>Micromonosporales</taxon>
        <taxon>Micromonosporaceae</taxon>
        <taxon>Micromonospora</taxon>
    </lineage>
</organism>
<name>A0A495JEU6_9ACTN</name>
<evidence type="ECO:0000256" key="1">
    <source>
        <dbReference type="ARBA" id="ARBA00001561"/>
    </source>
</evidence>
<dbReference type="Pfam" id="PF01510">
    <property type="entry name" value="Amidase_2"/>
    <property type="match status" value="1"/>
</dbReference>
<dbReference type="GO" id="GO:0009253">
    <property type="term" value="P:peptidoglycan catabolic process"/>
    <property type="evidence" value="ECO:0007669"/>
    <property type="project" value="InterPro"/>
</dbReference>
<evidence type="ECO:0000313" key="7">
    <source>
        <dbReference type="Proteomes" id="UP000277671"/>
    </source>
</evidence>
<evidence type="ECO:0000256" key="3">
    <source>
        <dbReference type="ARBA" id="ARBA00022801"/>
    </source>
</evidence>
<dbReference type="Proteomes" id="UP000277671">
    <property type="component" value="Unassembled WGS sequence"/>
</dbReference>
<reference evidence="6 7" key="1">
    <citation type="submission" date="2018-10" db="EMBL/GenBank/DDBJ databases">
        <title>Sequencing the genomes of 1000 actinobacteria strains.</title>
        <authorList>
            <person name="Klenk H.-P."/>
        </authorList>
    </citation>
    <scope>NUCLEOTIDE SEQUENCE [LARGE SCALE GENOMIC DNA]</scope>
    <source>
        <strain evidence="6 7">DSM 45175</strain>
    </source>
</reference>
<feature type="domain" description="N-acetylmuramoyl-L-alanine amidase" evidence="5">
    <location>
        <begin position="38"/>
        <end position="174"/>
    </location>
</feature>
<evidence type="ECO:0000256" key="2">
    <source>
        <dbReference type="ARBA" id="ARBA00011901"/>
    </source>
</evidence>
<evidence type="ECO:0000256" key="4">
    <source>
        <dbReference type="ARBA" id="ARBA00023316"/>
    </source>
</evidence>